<evidence type="ECO:0000313" key="2">
    <source>
        <dbReference type="EMBL" id="BBB00574.1"/>
    </source>
</evidence>
<sequence>MPEYRYTGLDARTYPTLGLTAVPAGADGGPTVAQFDERPAPPADGTPPAPVPAGTRYAPTDGRWEPATPPAAAKKTAAPAAPTPPAPDEAAPADTPKEA</sequence>
<dbReference type="RefSeq" id="WP_202236549.1">
    <property type="nucleotide sequence ID" value="NZ_AP018365.1"/>
</dbReference>
<feature type="compositionally biased region" description="Low complexity" evidence="1">
    <location>
        <begin position="70"/>
        <end position="80"/>
    </location>
</feature>
<evidence type="ECO:0000256" key="1">
    <source>
        <dbReference type="SAM" id="MobiDB-lite"/>
    </source>
</evidence>
<feature type="compositionally biased region" description="Low complexity" evidence="1">
    <location>
        <begin position="88"/>
        <end position="99"/>
    </location>
</feature>
<organism evidence="2 4">
    <name type="scientific">Actinacidiphila reveromycinica</name>
    <dbReference type="NCBI Taxonomy" id="659352"/>
    <lineage>
        <taxon>Bacteria</taxon>
        <taxon>Bacillati</taxon>
        <taxon>Actinomycetota</taxon>
        <taxon>Actinomycetes</taxon>
        <taxon>Kitasatosporales</taxon>
        <taxon>Streptomycetaceae</taxon>
        <taxon>Actinacidiphila</taxon>
    </lineage>
</organism>
<dbReference type="KEGG" id="arev:RVR_7705"/>
<dbReference type="EMBL" id="AP018365">
    <property type="protein sequence ID" value="BBB00627.1"/>
    <property type="molecule type" value="Genomic_DNA"/>
</dbReference>
<evidence type="ECO:0000313" key="3">
    <source>
        <dbReference type="EMBL" id="BBB00627.1"/>
    </source>
</evidence>
<feature type="region of interest" description="Disordered" evidence="1">
    <location>
        <begin position="22"/>
        <end position="99"/>
    </location>
</feature>
<protein>
    <submittedName>
        <fullName evidence="2">Uncharacterized protein</fullName>
    </submittedName>
</protein>
<evidence type="ECO:0000313" key="4">
    <source>
        <dbReference type="Proteomes" id="UP000595703"/>
    </source>
</evidence>
<dbReference type="KEGG" id="arev:RVR_10573"/>
<keyword evidence="4" id="KW-1185">Reference proteome</keyword>
<reference evidence="2 4" key="1">
    <citation type="journal article" date="2010" name="J. Bacteriol.">
        <title>Biochemical characterization of a novel indole prenyltransferase from Streptomyces sp. SN-593.</title>
        <authorList>
            <person name="Takahashi S."/>
            <person name="Takagi H."/>
            <person name="Toyoda A."/>
            <person name="Uramoto M."/>
            <person name="Nogawa T."/>
            <person name="Ueki M."/>
            <person name="Sakaki Y."/>
            <person name="Osada H."/>
        </authorList>
    </citation>
    <scope>NUCLEOTIDE SEQUENCE [LARGE SCALE GENOMIC DNA]</scope>
    <source>
        <strain evidence="2 4">SN-593</strain>
    </source>
</reference>
<proteinExistence type="predicted"/>
<accession>A0A7U3VRC5</accession>
<name>A0A7U3VRC5_9ACTN</name>
<gene>
    <name evidence="3" type="ORF">RVR_10573</name>
    <name evidence="2" type="ORF">RVR_7705</name>
</gene>
<reference evidence="2 4" key="3">
    <citation type="journal article" date="2011" name="Nat. Chem. Biol.">
        <title>Reveromycin A biosynthesis uses RevG and RevJ for stereospecific spiroacetal formation.</title>
        <authorList>
            <person name="Takahashi S."/>
            <person name="Toyoda A."/>
            <person name="Sekiyama Y."/>
            <person name="Takagi H."/>
            <person name="Nogawa T."/>
            <person name="Uramoto M."/>
            <person name="Suzuki R."/>
            <person name="Koshino H."/>
            <person name="Kumano T."/>
            <person name="Panthee S."/>
            <person name="Dairi T."/>
            <person name="Ishikawa J."/>
            <person name="Ikeda H."/>
            <person name="Sakaki Y."/>
            <person name="Osada H."/>
        </authorList>
    </citation>
    <scope>NUCLEOTIDE SEQUENCE [LARGE SCALE GENOMIC DNA]</scope>
    <source>
        <strain evidence="2 4">SN-593</strain>
    </source>
</reference>
<reference evidence="2 4" key="2">
    <citation type="journal article" date="2011" name="J. Antibiot.">
        <title>Furaquinocins I and J: novel polyketide isoprenoid hybrid compounds from Streptomyces reveromyceticus SN-593.</title>
        <authorList>
            <person name="Panthee S."/>
            <person name="Takahashi S."/>
            <person name="Takagi H."/>
            <person name="Nogawa T."/>
            <person name="Oowada E."/>
            <person name="Uramoto M."/>
            <person name="Osada H."/>
        </authorList>
    </citation>
    <scope>NUCLEOTIDE SEQUENCE [LARGE SCALE GENOMIC DNA]</scope>
    <source>
        <strain evidence="2 4">SN-593</strain>
    </source>
</reference>
<reference evidence="2 4" key="4">
    <citation type="journal article" date="2020" name="Sci. Rep.">
        <title>beta-carboline chemical signals induce reveromycin production through a LuxR family regulator in Streptomyces sp. SN-593.</title>
        <authorList>
            <person name="Panthee S."/>
            <person name="Kito N."/>
            <person name="Hayashi T."/>
            <person name="Shimizu T."/>
            <person name="Ishikawa J."/>
            <person name="Hamamoto H."/>
            <person name="Osada H."/>
            <person name="Takahashi S."/>
        </authorList>
    </citation>
    <scope>NUCLEOTIDE SEQUENCE [LARGE SCALE GENOMIC DNA]</scope>
    <source>
        <strain evidence="2 4">SN-593</strain>
    </source>
</reference>
<dbReference type="AlphaFoldDB" id="A0A7U3VRC5"/>
<feature type="compositionally biased region" description="Pro residues" evidence="1">
    <location>
        <begin position="40"/>
        <end position="51"/>
    </location>
</feature>
<dbReference type="Proteomes" id="UP000595703">
    <property type="component" value="Chromosome"/>
</dbReference>
<dbReference type="EMBL" id="AP018365">
    <property type="protein sequence ID" value="BBB00574.1"/>
    <property type="molecule type" value="Genomic_DNA"/>
</dbReference>